<proteinExistence type="predicted"/>
<keyword evidence="3" id="KW-1185">Reference proteome</keyword>
<evidence type="ECO:0000313" key="2">
    <source>
        <dbReference type="EMBL" id="GES12722.1"/>
    </source>
</evidence>
<name>A0A5M3WWW8_9ACTN</name>
<evidence type="ECO:0000256" key="1">
    <source>
        <dbReference type="SAM" id="MobiDB-lite"/>
    </source>
</evidence>
<dbReference type="AlphaFoldDB" id="A0A5M3WWW8"/>
<evidence type="ECO:0000313" key="3">
    <source>
        <dbReference type="Proteomes" id="UP000331127"/>
    </source>
</evidence>
<protein>
    <submittedName>
        <fullName evidence="2">Uncharacterized protein</fullName>
    </submittedName>
</protein>
<gene>
    <name evidence="2" type="ORF">Amac_063190</name>
</gene>
<organism evidence="2 3">
    <name type="scientific">Acrocarpospora macrocephala</name>
    <dbReference type="NCBI Taxonomy" id="150177"/>
    <lineage>
        <taxon>Bacteria</taxon>
        <taxon>Bacillati</taxon>
        <taxon>Actinomycetota</taxon>
        <taxon>Actinomycetes</taxon>
        <taxon>Streptosporangiales</taxon>
        <taxon>Streptosporangiaceae</taxon>
        <taxon>Acrocarpospora</taxon>
    </lineage>
</organism>
<accession>A0A5M3WWW8</accession>
<dbReference type="Proteomes" id="UP000331127">
    <property type="component" value="Unassembled WGS sequence"/>
</dbReference>
<reference evidence="2 3" key="1">
    <citation type="submission" date="2019-10" db="EMBL/GenBank/DDBJ databases">
        <title>Whole genome shotgun sequence of Acrocarpospora macrocephala NBRC 16266.</title>
        <authorList>
            <person name="Ichikawa N."/>
            <person name="Kimura A."/>
            <person name="Kitahashi Y."/>
            <person name="Komaki H."/>
            <person name="Oguchi A."/>
        </authorList>
    </citation>
    <scope>NUCLEOTIDE SEQUENCE [LARGE SCALE GENOMIC DNA]</scope>
    <source>
        <strain evidence="2 3">NBRC 16266</strain>
    </source>
</reference>
<dbReference type="EMBL" id="BLAE01000038">
    <property type="protein sequence ID" value="GES12722.1"/>
    <property type="molecule type" value="Genomic_DNA"/>
</dbReference>
<comment type="caution">
    <text evidence="2">The sequence shown here is derived from an EMBL/GenBank/DDBJ whole genome shotgun (WGS) entry which is preliminary data.</text>
</comment>
<sequence length="92" mass="10066">MPFPARAAWHLNAILHVDRPDSLALPLPSPFTPRQKVARRVTGPGMTKSRDYPPKSTVLTRAKGPGILSRPLSASQDSIKLLGRRSVQLVSM</sequence>
<feature type="region of interest" description="Disordered" evidence="1">
    <location>
        <begin position="27"/>
        <end position="70"/>
    </location>
</feature>